<name>A0A2P6U3V2_CHLSO</name>
<dbReference type="GO" id="GO:0008146">
    <property type="term" value="F:sulfotransferase activity"/>
    <property type="evidence" value="ECO:0007669"/>
    <property type="project" value="InterPro"/>
</dbReference>
<dbReference type="OrthoDB" id="48731at2759"/>
<reference evidence="2 3" key="1">
    <citation type="journal article" date="2018" name="Plant J.">
        <title>Genome sequences of Chlorella sorokiniana UTEX 1602 and Micractinium conductrix SAG 241.80: implications to maltose excretion by a green alga.</title>
        <authorList>
            <person name="Arriola M.B."/>
            <person name="Velmurugan N."/>
            <person name="Zhang Y."/>
            <person name="Plunkett M.H."/>
            <person name="Hondzo H."/>
            <person name="Barney B.M."/>
        </authorList>
    </citation>
    <scope>NUCLEOTIDE SEQUENCE [LARGE SCALE GENOMIC DNA]</scope>
    <source>
        <strain evidence="3">UTEX 1602</strain>
    </source>
</reference>
<protein>
    <submittedName>
        <fullName evidence="2">Sulfotransferase family</fullName>
    </submittedName>
</protein>
<dbReference type="InterPro" id="IPR005331">
    <property type="entry name" value="Sulfotransferase"/>
</dbReference>
<feature type="signal peptide" evidence="1">
    <location>
        <begin position="1"/>
        <end position="16"/>
    </location>
</feature>
<dbReference type="GO" id="GO:0016020">
    <property type="term" value="C:membrane"/>
    <property type="evidence" value="ECO:0007669"/>
    <property type="project" value="InterPro"/>
</dbReference>
<proteinExistence type="predicted"/>
<evidence type="ECO:0000313" key="2">
    <source>
        <dbReference type="EMBL" id="PRW60994.1"/>
    </source>
</evidence>
<evidence type="ECO:0000313" key="3">
    <source>
        <dbReference type="Proteomes" id="UP000239899"/>
    </source>
</evidence>
<dbReference type="Pfam" id="PF03567">
    <property type="entry name" value="Sulfotransfer_2"/>
    <property type="match status" value="1"/>
</dbReference>
<sequence length="355" mass="39285">MAHLLLAVVLLAAALAGVCMLMANPTSQLVWGLGCAAVQPGLPQLTAVDLAAGTPTHGHLVKRGPQSSLEALAQGRNILELSYLPEGDWATQRLAGSAPPFPSKWCAAMFNDKYRLIYVKCPKTASTSLVDHFGDCTFDSRDTCLAFVRFDNASEVQHVVSHWQDFFVFGFTRNVLARAVSMYRYLAHFMPACRRVAWDEFCANPFVLGDVCRRAESVNRPCCETSPEHQYVHVLPQAHCFTTANNESAVDWLGRVEHFETDLAALVQLLNSRPGVPQLQLPAQAVKTNLEEQSLCQRPSRRHLVDAATYTLAPGTFNPCDPADYFRGAHAHCYGDVLQHFGEDVSFLYTRQPHP</sequence>
<keyword evidence="3" id="KW-1185">Reference proteome</keyword>
<dbReference type="Proteomes" id="UP000239899">
    <property type="component" value="Unassembled WGS sequence"/>
</dbReference>
<dbReference type="AlphaFoldDB" id="A0A2P6U3V2"/>
<feature type="chain" id="PRO_5015126068" evidence="1">
    <location>
        <begin position="17"/>
        <end position="355"/>
    </location>
</feature>
<dbReference type="EMBL" id="LHPG02000001">
    <property type="protein sequence ID" value="PRW60994.1"/>
    <property type="molecule type" value="Genomic_DNA"/>
</dbReference>
<evidence type="ECO:0000256" key="1">
    <source>
        <dbReference type="SAM" id="SignalP"/>
    </source>
</evidence>
<comment type="caution">
    <text evidence="2">The sequence shown here is derived from an EMBL/GenBank/DDBJ whole genome shotgun (WGS) entry which is preliminary data.</text>
</comment>
<keyword evidence="1" id="KW-0732">Signal</keyword>
<gene>
    <name evidence="2" type="ORF">C2E21_0174</name>
</gene>
<organism evidence="2 3">
    <name type="scientific">Chlorella sorokiniana</name>
    <name type="common">Freshwater green alga</name>
    <dbReference type="NCBI Taxonomy" id="3076"/>
    <lineage>
        <taxon>Eukaryota</taxon>
        <taxon>Viridiplantae</taxon>
        <taxon>Chlorophyta</taxon>
        <taxon>core chlorophytes</taxon>
        <taxon>Trebouxiophyceae</taxon>
        <taxon>Chlorellales</taxon>
        <taxon>Chlorellaceae</taxon>
        <taxon>Chlorella clade</taxon>
        <taxon>Chlorella</taxon>
    </lineage>
</organism>
<accession>A0A2P6U3V2</accession>